<dbReference type="OrthoDB" id="9765195at2"/>
<dbReference type="InterPro" id="IPR001360">
    <property type="entry name" value="Glyco_hydro_1"/>
</dbReference>
<evidence type="ECO:0000256" key="5">
    <source>
        <dbReference type="ARBA" id="ARBA00023001"/>
    </source>
</evidence>
<dbReference type="InterPro" id="IPR017853">
    <property type="entry name" value="GH"/>
</dbReference>
<evidence type="ECO:0000256" key="1">
    <source>
        <dbReference type="ARBA" id="ARBA00000448"/>
    </source>
</evidence>
<feature type="binding site" evidence="10">
    <location>
        <position position="21"/>
    </location>
    <ligand>
        <name>substrate</name>
    </ligand>
</feature>
<evidence type="ECO:0000256" key="10">
    <source>
        <dbReference type="PIRSR" id="PIRSR617736-2"/>
    </source>
</evidence>
<evidence type="ECO:0000256" key="11">
    <source>
        <dbReference type="RuleBase" id="RU361175"/>
    </source>
</evidence>
<dbReference type="PROSITE" id="PS00653">
    <property type="entry name" value="GLYCOSYL_HYDROL_F1_2"/>
    <property type="match status" value="1"/>
</dbReference>
<dbReference type="GO" id="GO:0005829">
    <property type="term" value="C:cytosol"/>
    <property type="evidence" value="ECO:0007669"/>
    <property type="project" value="TreeGrafter"/>
</dbReference>
<keyword evidence="4 11" id="KW-0378">Hydrolase</keyword>
<name>A0A0K1JFK2_9MICO</name>
<dbReference type="SUPFAM" id="SSF51445">
    <property type="entry name" value="(Trans)glycosidases"/>
    <property type="match status" value="1"/>
</dbReference>
<dbReference type="AlphaFoldDB" id="A0A0K1JFK2"/>
<accession>A0A0K1JFK2</accession>
<comment type="similarity">
    <text evidence="2 11">Belongs to the glycosyl hydrolase 1 family.</text>
</comment>
<reference evidence="12 13" key="1">
    <citation type="submission" date="2015-03" db="EMBL/GenBank/DDBJ databases">
        <title>Luteipulveratus halotolerans sp. nov., a novel actinobacterium (Dermacoccaceae) from Sarawak, Malaysia.</title>
        <authorList>
            <person name="Juboi H."/>
            <person name="Basik A."/>
            <person name="Shamsul S.S."/>
            <person name="Arnold P."/>
            <person name="Schmitt E.K."/>
            <person name="Sanglier J.-J."/>
            <person name="Yeo T."/>
        </authorList>
    </citation>
    <scope>NUCLEOTIDE SEQUENCE [LARGE SCALE GENOMIC DNA]</scope>
    <source>
        <strain evidence="12 13">MN07-A0370</strain>
    </source>
</reference>
<dbReference type="NCBIfam" id="TIGR03356">
    <property type="entry name" value="BGL"/>
    <property type="match status" value="1"/>
</dbReference>
<evidence type="ECO:0000256" key="8">
    <source>
        <dbReference type="ARBA" id="ARBA00023326"/>
    </source>
</evidence>
<dbReference type="PATRIC" id="fig|571913.6.peg.1167"/>
<dbReference type="EC" id="3.2.1.21" evidence="3 11"/>
<dbReference type="Gene3D" id="3.20.20.80">
    <property type="entry name" value="Glycosidases"/>
    <property type="match status" value="1"/>
</dbReference>
<dbReference type="KEGG" id="lmoi:VV02_05725"/>
<feature type="binding site" evidence="10">
    <location>
        <begin position="417"/>
        <end position="418"/>
    </location>
    <ligand>
        <name>substrate</name>
    </ligand>
</feature>
<dbReference type="EMBL" id="CP011112">
    <property type="protein sequence ID" value="AKU15481.1"/>
    <property type="molecule type" value="Genomic_DNA"/>
</dbReference>
<dbReference type="PANTHER" id="PTHR10353">
    <property type="entry name" value="GLYCOSYL HYDROLASE"/>
    <property type="match status" value="1"/>
</dbReference>
<evidence type="ECO:0000256" key="2">
    <source>
        <dbReference type="ARBA" id="ARBA00010838"/>
    </source>
</evidence>
<dbReference type="PANTHER" id="PTHR10353:SF36">
    <property type="entry name" value="LP05116P"/>
    <property type="match status" value="1"/>
</dbReference>
<evidence type="ECO:0000256" key="6">
    <source>
        <dbReference type="ARBA" id="ARBA00023277"/>
    </source>
</evidence>
<dbReference type="GO" id="GO:0008422">
    <property type="term" value="F:beta-glucosidase activity"/>
    <property type="evidence" value="ECO:0007669"/>
    <property type="project" value="UniProtKB-EC"/>
</dbReference>
<evidence type="ECO:0000313" key="12">
    <source>
        <dbReference type="EMBL" id="AKU15481.1"/>
    </source>
</evidence>
<feature type="active site" description="Proton donor" evidence="9">
    <location>
        <position position="167"/>
    </location>
</feature>
<feature type="active site" description="Nucleophile" evidence="9">
    <location>
        <position position="363"/>
    </location>
</feature>
<dbReference type="InterPro" id="IPR017736">
    <property type="entry name" value="Glyco_hydro_1_beta-glucosidase"/>
</dbReference>
<evidence type="ECO:0000256" key="7">
    <source>
        <dbReference type="ARBA" id="ARBA00023295"/>
    </source>
</evidence>
<feature type="binding site" evidence="10">
    <location>
        <position position="122"/>
    </location>
    <ligand>
        <name>substrate</name>
    </ligand>
</feature>
<dbReference type="Pfam" id="PF00232">
    <property type="entry name" value="Glyco_hydro_1"/>
    <property type="match status" value="1"/>
</dbReference>
<evidence type="ECO:0000256" key="3">
    <source>
        <dbReference type="ARBA" id="ARBA00012744"/>
    </source>
</evidence>
<evidence type="ECO:0000256" key="4">
    <source>
        <dbReference type="ARBA" id="ARBA00022801"/>
    </source>
</evidence>
<dbReference type="STRING" id="571913.VV02_05725"/>
<feature type="binding site" evidence="10">
    <location>
        <position position="410"/>
    </location>
    <ligand>
        <name>substrate</name>
    </ligand>
</feature>
<dbReference type="RefSeq" id="WP_052590385.1">
    <property type="nucleotide sequence ID" value="NZ_CP011112.1"/>
</dbReference>
<proteinExistence type="inferred from homology"/>
<protein>
    <recommendedName>
        <fullName evidence="3 11">Beta-glucosidase</fullName>
        <ecNumber evidence="3 11">3.2.1.21</ecNumber>
    </recommendedName>
</protein>
<feature type="binding site" evidence="10">
    <location>
        <position position="166"/>
    </location>
    <ligand>
        <name>substrate</name>
    </ligand>
</feature>
<keyword evidence="7 11" id="KW-0326">Glycosidase</keyword>
<evidence type="ECO:0000313" key="13">
    <source>
        <dbReference type="Proteomes" id="UP000066480"/>
    </source>
</evidence>
<sequence length="457" mass="49751">MSEFPQLPAEFVYGAATASYQIEGAVQLGGRGTSIWDTFVREPGRIKNGETGDVACDSYHRYGEDVALMKDLGLDAYRFSIAWPRIQPTGQGPANEAGLDYYDKLVDELLTAGIAPAATLFHWDMPQALQDAGGWQSRETAQRLADYATIVADRLGDRVAMWMPLNEPVVVTLMGHALGIHAPGLELGFDALPIAHHQLLGHGLAVQALRAAGATNIGIASNHAPTWAGSDSDEDKGAAELYDSIYNWLFADPILKGTYPDGFAEAMPGPVEEDLKTISSPLDFFGINYYQPAVVSAPGSELAGPSLGEGVALPADLPFQVSQATGHETTDFGWAIVPNGLREILVTFKERYGDRLPPIYITESGCSFHDVVGSDGAVHDEARISYHAKHLRAVAEAIDVGVDVRGYFAWSLLDNFEWAEGYEERFGLVHVDFDSLTRTPKDSYHWFQQHLTARQPA</sequence>
<feature type="binding site" evidence="10">
    <location>
        <position position="290"/>
    </location>
    <ligand>
        <name>substrate</name>
    </ligand>
</feature>
<dbReference type="FunFam" id="3.20.20.80:FF:000004">
    <property type="entry name" value="Beta-glucosidase 6-phospho-beta-glucosidase"/>
    <property type="match status" value="1"/>
</dbReference>
<organism evidence="12 13">
    <name type="scientific">Luteipulveratus mongoliensis</name>
    <dbReference type="NCBI Taxonomy" id="571913"/>
    <lineage>
        <taxon>Bacteria</taxon>
        <taxon>Bacillati</taxon>
        <taxon>Actinomycetota</taxon>
        <taxon>Actinomycetes</taxon>
        <taxon>Micrococcales</taxon>
        <taxon>Dermacoccaceae</taxon>
        <taxon>Luteipulveratus</taxon>
    </lineage>
</organism>
<keyword evidence="5" id="KW-0136">Cellulose degradation</keyword>
<dbReference type="PRINTS" id="PR00131">
    <property type="entry name" value="GLHYDRLASE1"/>
</dbReference>
<evidence type="ECO:0000256" key="9">
    <source>
        <dbReference type="PIRSR" id="PIRSR617736-1"/>
    </source>
</evidence>
<comment type="catalytic activity">
    <reaction evidence="1 11">
        <text>Hydrolysis of terminal, non-reducing beta-D-glucosyl residues with release of beta-D-glucose.</text>
        <dbReference type="EC" id="3.2.1.21"/>
    </reaction>
</comment>
<gene>
    <name evidence="12" type="ORF">VV02_05725</name>
</gene>
<keyword evidence="6" id="KW-0119">Carbohydrate metabolism</keyword>
<keyword evidence="13" id="KW-1185">Reference proteome</keyword>
<dbReference type="Proteomes" id="UP000066480">
    <property type="component" value="Chromosome"/>
</dbReference>
<dbReference type="GO" id="GO:0030245">
    <property type="term" value="P:cellulose catabolic process"/>
    <property type="evidence" value="ECO:0007669"/>
    <property type="project" value="UniProtKB-KW"/>
</dbReference>
<keyword evidence="8" id="KW-0624">Polysaccharide degradation</keyword>
<dbReference type="InterPro" id="IPR033132">
    <property type="entry name" value="GH_1_N_CS"/>
</dbReference>